<organism evidence="2 3">
    <name type="scientific">Sphingobium fluviale</name>
    <dbReference type="NCBI Taxonomy" id="2506423"/>
    <lineage>
        <taxon>Bacteria</taxon>
        <taxon>Pseudomonadati</taxon>
        <taxon>Pseudomonadota</taxon>
        <taxon>Alphaproteobacteria</taxon>
        <taxon>Sphingomonadales</taxon>
        <taxon>Sphingomonadaceae</taxon>
        <taxon>Sphingobium</taxon>
    </lineage>
</organism>
<dbReference type="Pfam" id="PF09836">
    <property type="entry name" value="DUF2063"/>
    <property type="match status" value="1"/>
</dbReference>
<evidence type="ECO:0000313" key="3">
    <source>
        <dbReference type="Proteomes" id="UP000290958"/>
    </source>
</evidence>
<comment type="caution">
    <text evidence="2">The sequence shown here is derived from an EMBL/GenBank/DDBJ whole genome shotgun (WGS) entry which is preliminary data.</text>
</comment>
<keyword evidence="3" id="KW-1185">Reference proteome</keyword>
<dbReference type="OrthoDB" id="343356at2"/>
<proteinExistence type="predicted"/>
<sequence>MSLAALQQEFMGHVLDEERPLPRHWDARMGEGLAIYRNAYRTRLIDALRETSPKTALWVGDEAFAQAAAHRLILHPPQGWTLDLIGEGFVETLEELFAADPDVADLAWLEWAMHLAFTAPDCPPMDAAGFAEATSDFGEEDWATMRLAFMPSLHVRAVSRDCGALWRALEREEPPANAPLPESPMHCIVWREGLEPVFAQVPARDGNHLAAMRAGSSFGEICAALAEELPADQAAAEAGAMLGDWIGRGIVQGVSSGLPVAG</sequence>
<dbReference type="InterPro" id="IPR018640">
    <property type="entry name" value="DUF2063"/>
</dbReference>
<dbReference type="AlphaFoldDB" id="A0A4Q1KN47"/>
<dbReference type="EMBL" id="SBKP01000001">
    <property type="protein sequence ID" value="RXR30870.1"/>
    <property type="molecule type" value="Genomic_DNA"/>
</dbReference>
<evidence type="ECO:0000313" key="2">
    <source>
        <dbReference type="EMBL" id="RXR30870.1"/>
    </source>
</evidence>
<feature type="domain" description="Putative DNA-binding" evidence="1">
    <location>
        <begin position="6"/>
        <end position="91"/>
    </location>
</feature>
<gene>
    <name evidence="2" type="ORF">EQG66_00840</name>
</gene>
<accession>A0A4Q1KN47</accession>
<protein>
    <submittedName>
        <fullName evidence="2">DUF2063 domain-containing protein</fullName>
    </submittedName>
</protein>
<reference evidence="3" key="1">
    <citation type="submission" date="2019-01" db="EMBL/GenBank/DDBJ databases">
        <title>Cytophagaceae bacterium strain CAR-16.</title>
        <authorList>
            <person name="Chen W.-M."/>
        </authorList>
    </citation>
    <scope>NUCLEOTIDE SEQUENCE [LARGE SCALE GENOMIC DNA]</scope>
    <source>
        <strain evidence="3">CHR27</strain>
    </source>
</reference>
<evidence type="ECO:0000259" key="1">
    <source>
        <dbReference type="Pfam" id="PF09836"/>
    </source>
</evidence>
<dbReference type="Proteomes" id="UP000290958">
    <property type="component" value="Unassembled WGS sequence"/>
</dbReference>
<dbReference type="RefSeq" id="WP_066765515.1">
    <property type="nucleotide sequence ID" value="NZ_SBKP01000001.1"/>
</dbReference>
<name>A0A4Q1KN47_9SPHN</name>